<keyword evidence="3" id="KW-1185">Reference proteome</keyword>
<keyword evidence="1" id="KW-0732">Signal</keyword>
<gene>
    <name evidence="2" type="ORF">PYH38_004664</name>
</gene>
<sequence length="108" mass="11432">MSAFRAVSRLIGIAVLCLMVVNLHGAAAAAAFHTDHHCPSVSEPGQVSPNTIHPANCCTKLQCCAVVADVTFANPQVAISHLRTPLMDEASPFLLVRALYPPPKPTFS</sequence>
<evidence type="ECO:0000256" key="1">
    <source>
        <dbReference type="SAM" id="SignalP"/>
    </source>
</evidence>
<feature type="chain" id="PRO_5047391467" evidence="1">
    <location>
        <begin position="30"/>
        <end position="108"/>
    </location>
</feature>
<reference evidence="2 3" key="1">
    <citation type="submission" date="2023-03" db="EMBL/GenBank/DDBJ databases">
        <authorList>
            <person name="Kaur S."/>
            <person name="Espinosa-Saiz D."/>
            <person name="Velazquez E."/>
            <person name="Menendez E."/>
            <person name="diCenzo G.C."/>
        </authorList>
    </citation>
    <scope>NUCLEOTIDE SEQUENCE [LARGE SCALE GENOMIC DNA]</scope>
    <source>
        <strain evidence="2 3">LMG 27395</strain>
    </source>
</reference>
<dbReference type="Proteomes" id="UP001235547">
    <property type="component" value="Chromosome 1"/>
</dbReference>
<name>A0ABY8D022_9HYPH</name>
<protein>
    <submittedName>
        <fullName evidence="2">Uncharacterized protein</fullName>
    </submittedName>
</protein>
<evidence type="ECO:0000313" key="2">
    <source>
        <dbReference type="EMBL" id="WEX82378.1"/>
    </source>
</evidence>
<evidence type="ECO:0000313" key="3">
    <source>
        <dbReference type="Proteomes" id="UP001235547"/>
    </source>
</evidence>
<feature type="signal peptide" evidence="1">
    <location>
        <begin position="1"/>
        <end position="29"/>
    </location>
</feature>
<accession>A0ABY8D022</accession>
<dbReference type="RefSeq" id="WP_280733114.1">
    <property type="nucleotide sequence ID" value="NZ_CP120368.1"/>
</dbReference>
<organism evidence="2 3">
    <name type="scientific">Sinorhizobium numidicum</name>
    <dbReference type="NCBI Taxonomy" id="680248"/>
    <lineage>
        <taxon>Bacteria</taxon>
        <taxon>Pseudomonadati</taxon>
        <taxon>Pseudomonadota</taxon>
        <taxon>Alphaproteobacteria</taxon>
        <taxon>Hyphomicrobiales</taxon>
        <taxon>Rhizobiaceae</taxon>
        <taxon>Sinorhizobium/Ensifer group</taxon>
        <taxon>Sinorhizobium</taxon>
    </lineage>
</organism>
<proteinExistence type="predicted"/>
<dbReference type="EMBL" id="CP120371">
    <property type="protein sequence ID" value="WEX82378.1"/>
    <property type="molecule type" value="Genomic_DNA"/>
</dbReference>